<feature type="binding site" evidence="13">
    <location>
        <begin position="159"/>
        <end position="162"/>
    </location>
    <ligand>
        <name>substrate</name>
    </ligand>
</feature>
<feature type="binding site" evidence="12">
    <location>
        <position position="41"/>
    </location>
    <ligand>
        <name>a divalent metal cation</name>
        <dbReference type="ChEBI" id="CHEBI:60240"/>
    </ligand>
</feature>
<dbReference type="OrthoDB" id="1927044at2759"/>
<evidence type="ECO:0000256" key="5">
    <source>
        <dbReference type="ARBA" id="ARBA00001954"/>
    </source>
</evidence>
<dbReference type="HAMAP" id="MF_02227">
    <property type="entry name" value="RPE"/>
    <property type="match status" value="1"/>
</dbReference>
<evidence type="ECO:0000256" key="13">
    <source>
        <dbReference type="PIRSR" id="PIRSR001461-3"/>
    </source>
</evidence>
<feature type="binding site" evidence="13">
    <location>
        <position position="14"/>
    </location>
    <ligand>
        <name>substrate</name>
    </ligand>
</feature>
<organism evidence="15 16">
    <name type="scientific">Chloropicon primus</name>
    <dbReference type="NCBI Taxonomy" id="1764295"/>
    <lineage>
        <taxon>Eukaryota</taxon>
        <taxon>Viridiplantae</taxon>
        <taxon>Chlorophyta</taxon>
        <taxon>Chloropicophyceae</taxon>
        <taxon>Chloropicales</taxon>
        <taxon>Chloropicaceae</taxon>
        <taxon>Chloropicon</taxon>
    </lineage>
</organism>
<dbReference type="InterPro" id="IPR011060">
    <property type="entry name" value="RibuloseP-bd_barrel"/>
</dbReference>
<gene>
    <name evidence="15" type="ORF">A3770_16p77160</name>
    <name evidence="14" type="ORF">CPRI1469_LOCUS8819</name>
</gene>
<evidence type="ECO:0000256" key="7">
    <source>
        <dbReference type="ARBA" id="ARBA00013188"/>
    </source>
</evidence>
<proteinExistence type="inferred from homology"/>
<keyword evidence="12" id="KW-0862">Zinc</keyword>
<dbReference type="EC" id="5.1.3.1" evidence="7 10"/>
<comment type="cofactor">
    <cofactor evidence="5">
        <name>Fe(2+)</name>
        <dbReference type="ChEBI" id="CHEBI:29033"/>
    </cofactor>
</comment>
<name>A0A5B8MWJ9_9CHLO</name>
<sequence length="236" mass="25320">MAARDRPECKIAPSILSADFARLAEESKRMISCGADWLHVDVMDGHFVPNLTIGAPVVKSLRKNLPDAFLDCHLMVSNPKQWILDFAKAGASLYNFHLECVMDDNTNEEQATELRSLINEVKASGMKVGISIKPKTPAEWIVPFLGEIDMVNVLTVEPGFGGQKFMSDIVGKCKIIREASKEVHIQVDGGVAPSTIDACAAVGANVIVAGSAIFGSDKPQEVIATLKKSVEAAATA</sequence>
<evidence type="ECO:0000256" key="8">
    <source>
        <dbReference type="ARBA" id="ARBA00022723"/>
    </source>
</evidence>
<dbReference type="GO" id="GO:0006098">
    <property type="term" value="P:pentose-phosphate shunt"/>
    <property type="evidence" value="ECO:0007669"/>
    <property type="project" value="InterPro"/>
</dbReference>
<dbReference type="Pfam" id="PF00834">
    <property type="entry name" value="Ribul_P_3_epim"/>
    <property type="match status" value="1"/>
</dbReference>
<dbReference type="InterPro" id="IPR000056">
    <property type="entry name" value="Ribul_P_3_epim-like"/>
</dbReference>
<feature type="binding site" evidence="12">
    <location>
        <position position="39"/>
    </location>
    <ligand>
        <name>a divalent metal cation</name>
        <dbReference type="ChEBI" id="CHEBI:60240"/>
    </ligand>
</feature>
<comment type="catalytic activity">
    <reaction evidence="1 10">
        <text>D-ribulose 5-phosphate = D-xylulose 5-phosphate</text>
        <dbReference type="Rhea" id="RHEA:13677"/>
        <dbReference type="ChEBI" id="CHEBI:57737"/>
        <dbReference type="ChEBI" id="CHEBI:58121"/>
        <dbReference type="EC" id="5.1.3.1"/>
    </reaction>
</comment>
<reference evidence="15 16" key="1">
    <citation type="submission" date="2018-07" db="EMBL/GenBank/DDBJ databases">
        <title>The complete nuclear genome of the prasinophyte Chloropicon primus (CCMP1205).</title>
        <authorList>
            <person name="Pombert J.-F."/>
            <person name="Otis C."/>
            <person name="Turmel M."/>
            <person name="Lemieux C."/>
        </authorList>
    </citation>
    <scope>NUCLEOTIDE SEQUENCE [LARGE SCALE GENOMIC DNA]</scope>
    <source>
        <strain evidence="15 16">CCMP1205</strain>
    </source>
</reference>
<keyword evidence="9 10" id="KW-0413">Isomerase</keyword>
<evidence type="ECO:0000256" key="10">
    <source>
        <dbReference type="PIRNR" id="PIRNR001461"/>
    </source>
</evidence>
<keyword evidence="12" id="KW-0170">Cobalt</keyword>
<evidence type="ECO:0000256" key="4">
    <source>
        <dbReference type="ARBA" id="ARBA00001947"/>
    </source>
</evidence>
<evidence type="ECO:0000256" key="6">
    <source>
        <dbReference type="ARBA" id="ARBA00009541"/>
    </source>
</evidence>
<protein>
    <recommendedName>
        <fullName evidence="7 10">Ribulose-phosphate 3-epimerase</fullName>
        <ecNumber evidence="7 10">5.1.3.1</ecNumber>
    </recommendedName>
</protein>
<keyword evidence="12" id="KW-0464">Manganese</keyword>
<dbReference type="Gene3D" id="3.20.20.70">
    <property type="entry name" value="Aldolase class I"/>
    <property type="match status" value="1"/>
</dbReference>
<keyword evidence="10" id="KW-0119">Carbohydrate metabolism</keyword>
<dbReference type="SUPFAM" id="SSF51366">
    <property type="entry name" value="Ribulose-phoshate binding barrel"/>
    <property type="match status" value="1"/>
</dbReference>
<evidence type="ECO:0000256" key="9">
    <source>
        <dbReference type="ARBA" id="ARBA00023235"/>
    </source>
</evidence>
<comment type="cofactor">
    <cofactor evidence="2">
        <name>Mn(2+)</name>
        <dbReference type="ChEBI" id="CHEBI:29035"/>
    </cofactor>
</comment>
<evidence type="ECO:0000313" key="15">
    <source>
        <dbReference type="EMBL" id="QDZ25198.1"/>
    </source>
</evidence>
<evidence type="ECO:0000256" key="3">
    <source>
        <dbReference type="ARBA" id="ARBA00001941"/>
    </source>
</evidence>
<dbReference type="EMBL" id="CP031049">
    <property type="protein sequence ID" value="QDZ25198.1"/>
    <property type="molecule type" value="Genomic_DNA"/>
</dbReference>
<evidence type="ECO:0000256" key="12">
    <source>
        <dbReference type="PIRSR" id="PIRSR001461-2"/>
    </source>
</evidence>
<feature type="active site" description="Proton donor" evidence="11">
    <location>
        <position position="188"/>
    </location>
</feature>
<dbReference type="NCBIfam" id="NF004076">
    <property type="entry name" value="PRK05581.1-4"/>
    <property type="match status" value="1"/>
</dbReference>
<comment type="cofactor">
    <cofactor evidence="12">
        <name>a divalent metal cation</name>
        <dbReference type="ChEBI" id="CHEBI:60240"/>
    </cofactor>
    <text evidence="12">Binds 1 divalent metal cation per subunit.</text>
</comment>
<reference evidence="14" key="2">
    <citation type="submission" date="2021-01" db="EMBL/GenBank/DDBJ databases">
        <authorList>
            <person name="Corre E."/>
            <person name="Pelletier E."/>
            <person name="Niang G."/>
            <person name="Scheremetjew M."/>
            <person name="Finn R."/>
            <person name="Kale V."/>
            <person name="Holt S."/>
            <person name="Cochrane G."/>
            <person name="Meng A."/>
            <person name="Brown T."/>
            <person name="Cohen L."/>
        </authorList>
    </citation>
    <scope>NUCLEOTIDE SEQUENCE</scope>
    <source>
        <strain evidence="14">CCMP1205</strain>
    </source>
</reference>
<dbReference type="FunFam" id="3.20.20.70:FF:000171">
    <property type="entry name" value="Ribulose-phosphate 3-epimerase"/>
    <property type="match status" value="1"/>
</dbReference>
<evidence type="ECO:0000313" key="16">
    <source>
        <dbReference type="Proteomes" id="UP000316726"/>
    </source>
</evidence>
<evidence type="ECO:0000313" key="14">
    <source>
        <dbReference type="EMBL" id="CAD9719953.1"/>
    </source>
</evidence>
<comment type="cofactor">
    <cofactor evidence="4">
        <name>Zn(2+)</name>
        <dbReference type="ChEBI" id="CHEBI:29105"/>
    </cofactor>
</comment>
<dbReference type="Proteomes" id="UP000316726">
    <property type="component" value="Chromosome 16"/>
</dbReference>
<evidence type="ECO:0000256" key="11">
    <source>
        <dbReference type="PIRSR" id="PIRSR001461-1"/>
    </source>
</evidence>
<dbReference type="CDD" id="cd00429">
    <property type="entry name" value="RPE"/>
    <property type="match status" value="1"/>
</dbReference>
<comment type="similarity">
    <text evidence="6 10">Belongs to the ribulose-phosphate 3-epimerase family.</text>
</comment>
<dbReference type="GO" id="GO:0046872">
    <property type="term" value="F:metal ion binding"/>
    <property type="evidence" value="ECO:0007669"/>
    <property type="project" value="UniProtKB-KW"/>
</dbReference>
<keyword evidence="8 12" id="KW-0479">Metal-binding</keyword>
<feature type="binding site" evidence="13">
    <location>
        <position position="190"/>
    </location>
    <ligand>
        <name>substrate</name>
    </ligand>
</feature>
<dbReference type="EMBL" id="HBHL01013402">
    <property type="protein sequence ID" value="CAD9719953.1"/>
    <property type="molecule type" value="Transcribed_RNA"/>
</dbReference>
<dbReference type="InterPro" id="IPR013785">
    <property type="entry name" value="Aldolase_TIM"/>
</dbReference>
<keyword evidence="16" id="KW-1185">Reference proteome</keyword>
<feature type="active site" description="Proton acceptor" evidence="11">
    <location>
        <position position="41"/>
    </location>
</feature>
<accession>A0A5B8MWJ9</accession>
<dbReference type="GO" id="GO:0005975">
    <property type="term" value="P:carbohydrate metabolic process"/>
    <property type="evidence" value="ECO:0007669"/>
    <property type="project" value="InterPro"/>
</dbReference>
<feature type="binding site" evidence="12">
    <location>
        <position position="188"/>
    </location>
    <ligand>
        <name>a divalent metal cation</name>
        <dbReference type="ChEBI" id="CHEBI:60240"/>
    </ligand>
</feature>
<dbReference type="AlphaFoldDB" id="A0A5B8MWJ9"/>
<dbReference type="PIRSF" id="PIRSF001461">
    <property type="entry name" value="RPE"/>
    <property type="match status" value="1"/>
</dbReference>
<dbReference type="InterPro" id="IPR026019">
    <property type="entry name" value="Ribul_P_3_epim"/>
</dbReference>
<evidence type="ECO:0000256" key="1">
    <source>
        <dbReference type="ARBA" id="ARBA00001782"/>
    </source>
</evidence>
<feature type="binding site" evidence="13">
    <location>
        <begin position="210"/>
        <end position="211"/>
    </location>
    <ligand>
        <name>substrate</name>
    </ligand>
</feature>
<dbReference type="GO" id="GO:0004750">
    <property type="term" value="F:D-ribulose-phosphate 3-epimerase activity"/>
    <property type="evidence" value="ECO:0007669"/>
    <property type="project" value="UniProtKB-EC"/>
</dbReference>
<comment type="cofactor">
    <cofactor evidence="3">
        <name>Co(2+)</name>
        <dbReference type="ChEBI" id="CHEBI:48828"/>
    </cofactor>
</comment>
<dbReference type="STRING" id="1764295.A0A5B8MWJ9"/>
<evidence type="ECO:0000256" key="2">
    <source>
        <dbReference type="ARBA" id="ARBA00001936"/>
    </source>
</evidence>
<dbReference type="PROSITE" id="PS01085">
    <property type="entry name" value="RIBUL_P_3_EPIMER_1"/>
    <property type="match status" value="1"/>
</dbReference>
<dbReference type="NCBIfam" id="TIGR01163">
    <property type="entry name" value="rpe"/>
    <property type="match status" value="1"/>
</dbReference>
<feature type="binding site" evidence="13">
    <location>
        <position position="73"/>
    </location>
    <ligand>
        <name>substrate</name>
    </ligand>
</feature>
<feature type="binding site" evidence="12">
    <location>
        <position position="73"/>
    </location>
    <ligand>
        <name>a divalent metal cation</name>
        <dbReference type="ChEBI" id="CHEBI:60240"/>
    </ligand>
</feature>
<dbReference type="PANTHER" id="PTHR11749">
    <property type="entry name" value="RIBULOSE-5-PHOSPHATE-3-EPIMERASE"/>
    <property type="match status" value="1"/>
</dbReference>